<organism evidence="1">
    <name type="scientific">marine metagenome</name>
    <dbReference type="NCBI Taxonomy" id="408172"/>
    <lineage>
        <taxon>unclassified sequences</taxon>
        <taxon>metagenomes</taxon>
        <taxon>ecological metagenomes</taxon>
    </lineage>
</organism>
<proteinExistence type="predicted"/>
<dbReference type="AlphaFoldDB" id="A0A382L1V4"/>
<name>A0A382L1V4_9ZZZZ</name>
<reference evidence="1" key="1">
    <citation type="submission" date="2018-05" db="EMBL/GenBank/DDBJ databases">
        <authorList>
            <person name="Lanie J.A."/>
            <person name="Ng W.-L."/>
            <person name="Kazmierczak K.M."/>
            <person name="Andrzejewski T.M."/>
            <person name="Davidsen T.M."/>
            <person name="Wayne K.J."/>
            <person name="Tettelin H."/>
            <person name="Glass J.I."/>
            <person name="Rusch D."/>
            <person name="Podicherti R."/>
            <person name="Tsui H.-C.T."/>
            <person name="Winkler M.E."/>
        </authorList>
    </citation>
    <scope>NUCLEOTIDE SEQUENCE</scope>
</reference>
<gene>
    <name evidence="1" type="ORF">METZ01_LOCUS282617</name>
</gene>
<sequence>MKKSKSILVNGKDFPLSPDRTEVLDILIGNYPNQTSFTRAEIKDVTDGYLPYWIKSSKYPFKEKVGNGVLFNLAQVLDGYNGGYSQGGDTVVPIPIKKEEVPAGVAVPATAAPMNMPVAAATSINLLDEGVKIIPEKMSNYVPFGHFKDVKNIIKSKIFFPVFVT</sequence>
<protein>
    <submittedName>
        <fullName evidence="1">Uncharacterized protein</fullName>
    </submittedName>
</protein>
<dbReference type="EMBL" id="UINC01083750">
    <property type="protein sequence ID" value="SVC29763.1"/>
    <property type="molecule type" value="Genomic_DNA"/>
</dbReference>
<evidence type="ECO:0000313" key="1">
    <source>
        <dbReference type="EMBL" id="SVC29763.1"/>
    </source>
</evidence>
<accession>A0A382L1V4</accession>
<feature type="non-terminal residue" evidence="1">
    <location>
        <position position="165"/>
    </location>
</feature>